<keyword evidence="2" id="KW-1185">Reference proteome</keyword>
<gene>
    <name evidence="1" type="ORF">NUW58_g9390</name>
</gene>
<reference evidence="1" key="1">
    <citation type="submission" date="2022-10" db="EMBL/GenBank/DDBJ databases">
        <title>Genome Sequence of Xylaria curta.</title>
        <authorList>
            <person name="Buettner E."/>
        </authorList>
    </citation>
    <scope>NUCLEOTIDE SEQUENCE</scope>
    <source>
        <strain evidence="1">Babe10</strain>
    </source>
</reference>
<evidence type="ECO:0000313" key="1">
    <source>
        <dbReference type="EMBL" id="KAJ2971539.1"/>
    </source>
</evidence>
<protein>
    <submittedName>
        <fullName evidence="1">Uncharacterized protein</fullName>
    </submittedName>
</protein>
<organism evidence="1 2">
    <name type="scientific">Xylaria curta</name>
    <dbReference type="NCBI Taxonomy" id="42375"/>
    <lineage>
        <taxon>Eukaryota</taxon>
        <taxon>Fungi</taxon>
        <taxon>Dikarya</taxon>
        <taxon>Ascomycota</taxon>
        <taxon>Pezizomycotina</taxon>
        <taxon>Sordariomycetes</taxon>
        <taxon>Xylariomycetidae</taxon>
        <taxon>Xylariales</taxon>
        <taxon>Xylariaceae</taxon>
        <taxon>Xylaria</taxon>
    </lineage>
</organism>
<name>A0ACC1MY17_9PEZI</name>
<dbReference type="Proteomes" id="UP001143856">
    <property type="component" value="Unassembled WGS sequence"/>
</dbReference>
<accession>A0ACC1MY17</accession>
<evidence type="ECO:0000313" key="2">
    <source>
        <dbReference type="Proteomes" id="UP001143856"/>
    </source>
</evidence>
<comment type="caution">
    <text evidence="1">The sequence shown here is derived from an EMBL/GenBank/DDBJ whole genome shotgun (WGS) entry which is preliminary data.</text>
</comment>
<sequence>MLPDVRWRAELKVLLGEESEEARNSSDESLSEDANTMVGSGAELDWTRSIVSGESETADDGNNDGNNDVNSNGNKGDNTSGKEILAHSVSQGLEVLGLRVPTDSIFWPQARNPRLGERNDYECKVDNGRDGGFEYDADRESVNDDSMYDSDETHDPSLEPAPLSLPSRNAPRRREARSSFLSSGRRHAQIFPYKIVQKEYVQLNFAVLVDEDTNEDPLPRFLLQHADGYSVGREASEADGGEDEADRGEEEVYENDGLAWATWARVEQLPMDEALRRVVLEGLAWMESLTVESF</sequence>
<dbReference type="EMBL" id="JAPDGR010003364">
    <property type="protein sequence ID" value="KAJ2971539.1"/>
    <property type="molecule type" value="Genomic_DNA"/>
</dbReference>
<proteinExistence type="predicted"/>